<accession>A0A3B0T2J1</accession>
<evidence type="ECO:0008006" key="3">
    <source>
        <dbReference type="Google" id="ProtNLM"/>
    </source>
</evidence>
<feature type="transmembrane region" description="Helical" evidence="1">
    <location>
        <begin position="447"/>
        <end position="472"/>
    </location>
</feature>
<feature type="transmembrane region" description="Helical" evidence="1">
    <location>
        <begin position="306"/>
        <end position="327"/>
    </location>
</feature>
<sequence>MLRNIFSKAVWERRRMILWWILGSSALIAWVSFTYPIMRDSEAMSSFIKDFPPEMLAVFGIDPATYLTGAGFLQAQFYSMFGPLMIIGLAISIAVGATASEEKNGTMEMILSAPISRTSVMIQKAGVVEVIVGLVVVAITTMLLIFNVVLDMGLSIQNVIAANLSLWLLGLVFGGVTLVAGAFSGKPSTAIGVGTMAAILAWFTNAFVTLFPWLDVPSKLSPFTWYVEGPPLLNGVNSGQTWLVIATVVLVVAAIALFNRRDIATESAVVPESVPHRKKTRTTNPRAAHLLGGVLGKSVWDRRRSVWAWALGLASLMLLTFAAWPAFSRNSEAIAAMVDAMPKEMFALFGMTDPDSLSTAAGFISSRTYQSVGPIVMLIFAVSAVSSLVAKEESKGTLDIVLSNPLARRNVLLAKAAAIALLSLFIGSLLTIFGLVGNAIWGTDLDIVNIVAANAGLVLLALCFGGIALGVWSLLGSGPAVGITAAIGAVTWFLNGLGSVVDGLSPFRILSPFYWYLGDTAPLAKGFAPQYL</sequence>
<feature type="transmembrane region" description="Helical" evidence="1">
    <location>
        <begin position="160"/>
        <end position="183"/>
    </location>
</feature>
<keyword evidence="1" id="KW-0472">Membrane</keyword>
<dbReference type="GO" id="GO:0005886">
    <property type="term" value="C:plasma membrane"/>
    <property type="evidence" value="ECO:0007669"/>
    <property type="project" value="UniProtKB-SubCell"/>
</dbReference>
<keyword evidence="1" id="KW-0812">Transmembrane</keyword>
<feature type="transmembrane region" description="Helical" evidence="1">
    <location>
        <begin position="16"/>
        <end position="38"/>
    </location>
</feature>
<dbReference type="Pfam" id="PF12679">
    <property type="entry name" value="ABC2_membrane_2"/>
    <property type="match status" value="2"/>
</dbReference>
<feature type="transmembrane region" description="Helical" evidence="1">
    <location>
        <begin position="372"/>
        <end position="390"/>
    </location>
</feature>
<name>A0A3B0T2J1_9ZZZZ</name>
<protein>
    <recommendedName>
        <fullName evidence="3">ABC transporter, permease protein</fullName>
    </recommendedName>
</protein>
<feature type="transmembrane region" description="Helical" evidence="1">
    <location>
        <begin position="479"/>
        <end position="501"/>
    </location>
</feature>
<evidence type="ECO:0000256" key="1">
    <source>
        <dbReference type="SAM" id="Phobius"/>
    </source>
</evidence>
<dbReference type="EMBL" id="UOEI01000624">
    <property type="protein sequence ID" value="VAW08662.1"/>
    <property type="molecule type" value="Genomic_DNA"/>
</dbReference>
<gene>
    <name evidence="2" type="ORF">MNBD_ACTINO01-661</name>
</gene>
<feature type="non-terminal residue" evidence="2">
    <location>
        <position position="532"/>
    </location>
</feature>
<keyword evidence="1" id="KW-1133">Transmembrane helix</keyword>
<evidence type="ECO:0000313" key="2">
    <source>
        <dbReference type="EMBL" id="VAW08662.1"/>
    </source>
</evidence>
<feature type="transmembrane region" description="Helical" evidence="1">
    <location>
        <begin position="127"/>
        <end position="148"/>
    </location>
</feature>
<reference evidence="2" key="1">
    <citation type="submission" date="2018-06" db="EMBL/GenBank/DDBJ databases">
        <authorList>
            <person name="Zhirakovskaya E."/>
        </authorList>
    </citation>
    <scope>NUCLEOTIDE SEQUENCE</scope>
</reference>
<feature type="transmembrane region" description="Helical" evidence="1">
    <location>
        <begin position="411"/>
        <end position="441"/>
    </location>
</feature>
<feature type="transmembrane region" description="Helical" evidence="1">
    <location>
        <begin position="240"/>
        <end position="258"/>
    </location>
</feature>
<dbReference type="PANTHER" id="PTHR37305:SF1">
    <property type="entry name" value="MEMBRANE PROTEIN"/>
    <property type="match status" value="1"/>
</dbReference>
<dbReference type="PANTHER" id="PTHR37305">
    <property type="entry name" value="INTEGRAL MEMBRANE PROTEIN-RELATED"/>
    <property type="match status" value="1"/>
</dbReference>
<feature type="transmembrane region" description="Helical" evidence="1">
    <location>
        <begin position="77"/>
        <end position="99"/>
    </location>
</feature>
<organism evidence="2">
    <name type="scientific">hydrothermal vent metagenome</name>
    <dbReference type="NCBI Taxonomy" id="652676"/>
    <lineage>
        <taxon>unclassified sequences</taxon>
        <taxon>metagenomes</taxon>
        <taxon>ecological metagenomes</taxon>
    </lineage>
</organism>
<dbReference type="AlphaFoldDB" id="A0A3B0T2J1"/>
<dbReference type="GO" id="GO:0140359">
    <property type="term" value="F:ABC-type transporter activity"/>
    <property type="evidence" value="ECO:0007669"/>
    <property type="project" value="InterPro"/>
</dbReference>
<proteinExistence type="predicted"/>
<feature type="transmembrane region" description="Helical" evidence="1">
    <location>
        <begin position="190"/>
        <end position="214"/>
    </location>
</feature>